<evidence type="ECO:0000313" key="2">
    <source>
        <dbReference type="WBParaSite" id="maker-uti_cns_0002244-snap-gene-0.7-mRNA-1"/>
    </source>
</evidence>
<accession>A0A1I8GJU4</accession>
<protein>
    <submittedName>
        <fullName evidence="2 3">Uncharacterized protein</fullName>
    </submittedName>
</protein>
<dbReference type="AlphaFoldDB" id="A0A1I8GJU4"/>
<evidence type="ECO:0000313" key="1">
    <source>
        <dbReference type="Proteomes" id="UP000095280"/>
    </source>
</evidence>
<dbReference type="Proteomes" id="UP000095280">
    <property type="component" value="Unplaced"/>
</dbReference>
<keyword evidence="1" id="KW-1185">Reference proteome</keyword>
<dbReference type="WBParaSite" id="maker-uti_cns_0011403-snap-gene-0.2-mRNA-1">
    <property type="protein sequence ID" value="maker-uti_cns_0011403-snap-gene-0.2-mRNA-1"/>
    <property type="gene ID" value="maker-uti_cns_0011403-snap-gene-0.2"/>
</dbReference>
<proteinExistence type="predicted"/>
<dbReference type="WBParaSite" id="maker-uti_cns_0002244-snap-gene-0.7-mRNA-1">
    <property type="protein sequence ID" value="maker-uti_cns_0002244-snap-gene-0.7-mRNA-1"/>
    <property type="gene ID" value="maker-uti_cns_0002244-snap-gene-0.7"/>
</dbReference>
<evidence type="ECO:0000313" key="3">
    <source>
        <dbReference type="WBParaSite" id="maker-uti_cns_0011403-snap-gene-0.2-mRNA-1"/>
    </source>
</evidence>
<organism evidence="1 2">
    <name type="scientific">Macrostomum lignano</name>
    <dbReference type="NCBI Taxonomy" id="282301"/>
    <lineage>
        <taxon>Eukaryota</taxon>
        <taxon>Metazoa</taxon>
        <taxon>Spiralia</taxon>
        <taxon>Lophotrochozoa</taxon>
        <taxon>Platyhelminthes</taxon>
        <taxon>Rhabditophora</taxon>
        <taxon>Macrostomorpha</taxon>
        <taxon>Macrostomida</taxon>
        <taxon>Macrostomidae</taxon>
        <taxon>Macrostomum</taxon>
    </lineage>
</organism>
<sequence length="148" mass="17016">MRGWRDCVAEAARPAKPLWRRQCRQHSLYNWHYYSSPAAAALHMRARVKICFRIQQNLRNSDMSGCFGLRMAHAQAGGGLQDAEDPVVQLDKIFFDYFAKRYKPSLAASELKRGYIDLSGLCIEHQETKYVDGIEARKRTFPSSKIAF</sequence>
<name>A0A1I8GJU4_9PLAT</name>
<reference evidence="2 3" key="1">
    <citation type="submission" date="2016-11" db="UniProtKB">
        <authorList>
            <consortium name="WormBaseParasite"/>
        </authorList>
    </citation>
    <scope>IDENTIFICATION</scope>
</reference>